<evidence type="ECO:0000313" key="2">
    <source>
        <dbReference type="Proteomes" id="UP000287605"/>
    </source>
</evidence>
<reference evidence="1 2" key="1">
    <citation type="submission" date="2017-05" db="EMBL/GenBank/DDBJ databases">
        <title>Vagococcus spp. assemblies.</title>
        <authorList>
            <person name="Gulvik C.A."/>
        </authorList>
    </citation>
    <scope>NUCLEOTIDE SEQUENCE [LARGE SCALE GENOMIC DNA]</scope>
    <source>
        <strain evidence="1 2">CCUG 51432</strain>
    </source>
</reference>
<accession>A0A430AW64</accession>
<protein>
    <submittedName>
        <fullName evidence="1">Uncharacterized protein</fullName>
    </submittedName>
</protein>
<dbReference type="RefSeq" id="WP_126808784.1">
    <property type="nucleotide sequence ID" value="NZ_NGKA01000008.1"/>
</dbReference>
<gene>
    <name evidence="1" type="ORF">CBF29_06780</name>
</gene>
<evidence type="ECO:0000313" key="1">
    <source>
        <dbReference type="EMBL" id="RSU12300.1"/>
    </source>
</evidence>
<dbReference type="EMBL" id="NGKA01000008">
    <property type="protein sequence ID" value="RSU12300.1"/>
    <property type="molecule type" value="Genomic_DNA"/>
</dbReference>
<sequence length="124" mass="14681">MKEKQYKVLDDFSKLESSMTESEIIEYAKTLKGEMEKETFEESFEVTCICSALSVLESANIYCKNIDDFKDFYEKEYKNEIGGSESDLKDSWKMFVDSHDYSEFINYNLLIDTIDQWITDMQFD</sequence>
<dbReference type="Proteomes" id="UP000287605">
    <property type="component" value="Unassembled WGS sequence"/>
</dbReference>
<proteinExistence type="predicted"/>
<name>A0A430AW64_9ENTE</name>
<organism evidence="1 2">
    <name type="scientific">Vagococcus elongatus</name>
    <dbReference type="NCBI Taxonomy" id="180344"/>
    <lineage>
        <taxon>Bacteria</taxon>
        <taxon>Bacillati</taxon>
        <taxon>Bacillota</taxon>
        <taxon>Bacilli</taxon>
        <taxon>Lactobacillales</taxon>
        <taxon>Enterococcaceae</taxon>
        <taxon>Vagococcus</taxon>
    </lineage>
</organism>
<keyword evidence="2" id="KW-1185">Reference proteome</keyword>
<dbReference type="AlphaFoldDB" id="A0A430AW64"/>
<comment type="caution">
    <text evidence="1">The sequence shown here is derived from an EMBL/GenBank/DDBJ whole genome shotgun (WGS) entry which is preliminary data.</text>
</comment>